<reference evidence="1 2" key="1">
    <citation type="submission" date="2015-01" db="EMBL/GenBank/DDBJ databases">
        <title>Genome of allotetraploid Gossypium barbadense reveals genomic plasticity and fiber elongation in cotton evolution.</title>
        <authorList>
            <person name="Chen X."/>
            <person name="Liu X."/>
            <person name="Zhao B."/>
            <person name="Zheng H."/>
            <person name="Hu Y."/>
            <person name="Lu G."/>
            <person name="Yang C."/>
            <person name="Chen J."/>
            <person name="Shan C."/>
            <person name="Zhang L."/>
            <person name="Zhou Y."/>
            <person name="Wang L."/>
            <person name="Guo W."/>
            <person name="Bai Y."/>
            <person name="Ruan J."/>
            <person name="Shangguan X."/>
            <person name="Mao Y."/>
            <person name="Jiang J."/>
            <person name="Zhu Y."/>
            <person name="Lei J."/>
            <person name="Kang H."/>
            <person name="Chen S."/>
            <person name="He X."/>
            <person name="Wang R."/>
            <person name="Wang Y."/>
            <person name="Chen J."/>
            <person name="Wang L."/>
            <person name="Yu S."/>
            <person name="Wang B."/>
            <person name="Wei J."/>
            <person name="Song S."/>
            <person name="Lu X."/>
            <person name="Gao Z."/>
            <person name="Gu W."/>
            <person name="Deng X."/>
            <person name="Ma D."/>
            <person name="Wang S."/>
            <person name="Liang W."/>
            <person name="Fang L."/>
            <person name="Cai C."/>
            <person name="Zhu X."/>
            <person name="Zhou B."/>
            <person name="Zhang Y."/>
            <person name="Chen Z."/>
            <person name="Xu S."/>
            <person name="Zhu R."/>
            <person name="Wang S."/>
            <person name="Zhang T."/>
            <person name="Zhao G."/>
        </authorList>
    </citation>
    <scope>NUCLEOTIDE SEQUENCE [LARGE SCALE GENOMIC DNA]</scope>
    <source>
        <strain evidence="2">cv. Xinhai21</strain>
        <tissue evidence="1">Leaf</tissue>
    </source>
</reference>
<organism evidence="1 2">
    <name type="scientific">Gossypium barbadense</name>
    <name type="common">Sea Island cotton</name>
    <name type="synonym">Hibiscus barbadensis</name>
    <dbReference type="NCBI Taxonomy" id="3634"/>
    <lineage>
        <taxon>Eukaryota</taxon>
        <taxon>Viridiplantae</taxon>
        <taxon>Streptophyta</taxon>
        <taxon>Embryophyta</taxon>
        <taxon>Tracheophyta</taxon>
        <taxon>Spermatophyta</taxon>
        <taxon>Magnoliopsida</taxon>
        <taxon>eudicotyledons</taxon>
        <taxon>Gunneridae</taxon>
        <taxon>Pentapetalae</taxon>
        <taxon>rosids</taxon>
        <taxon>malvids</taxon>
        <taxon>Malvales</taxon>
        <taxon>Malvaceae</taxon>
        <taxon>Malvoideae</taxon>
        <taxon>Gossypium</taxon>
    </lineage>
</organism>
<protein>
    <submittedName>
        <fullName evidence="1">Uncharacterized protein</fullName>
    </submittedName>
</protein>
<dbReference type="EMBL" id="KZ663440">
    <property type="protein sequence ID" value="PPS12737.1"/>
    <property type="molecule type" value="Genomic_DNA"/>
</dbReference>
<gene>
    <name evidence="1" type="ORF">GOBAR_AA07905</name>
</gene>
<dbReference type="Proteomes" id="UP000239757">
    <property type="component" value="Unassembled WGS sequence"/>
</dbReference>
<accession>A0A2P5YAX3</accession>
<name>A0A2P5YAX3_GOSBA</name>
<dbReference type="AlphaFoldDB" id="A0A2P5YAX3"/>
<evidence type="ECO:0000313" key="1">
    <source>
        <dbReference type="EMBL" id="PPS12737.1"/>
    </source>
</evidence>
<proteinExistence type="predicted"/>
<evidence type="ECO:0000313" key="2">
    <source>
        <dbReference type="Proteomes" id="UP000239757"/>
    </source>
</evidence>
<sequence length="84" mass="9602">MAYPKRFRTLGRSIGRLDCRDEIGLFPGHQIGLSKGWQIFAVGLEEDEAPFLFFEVGTAGFFPREDDMVTLQAKPLFCREECSR</sequence>